<dbReference type="Proteomes" id="UP000030762">
    <property type="component" value="Unassembled WGS sequence"/>
</dbReference>
<accession>T0PQB9</accession>
<dbReference type="AlphaFoldDB" id="T0PQB9"/>
<proteinExistence type="predicted"/>
<dbReference type="OrthoDB" id="77731at2759"/>
<evidence type="ECO:0000313" key="2">
    <source>
        <dbReference type="Proteomes" id="UP000030762"/>
    </source>
</evidence>
<dbReference type="OMA" id="CTHCAPP"/>
<dbReference type="EMBL" id="JH767204">
    <property type="protein sequence ID" value="EQC27679.1"/>
    <property type="molecule type" value="Genomic_DNA"/>
</dbReference>
<organism evidence="1 2">
    <name type="scientific">Saprolegnia diclina (strain VS20)</name>
    <dbReference type="NCBI Taxonomy" id="1156394"/>
    <lineage>
        <taxon>Eukaryota</taxon>
        <taxon>Sar</taxon>
        <taxon>Stramenopiles</taxon>
        <taxon>Oomycota</taxon>
        <taxon>Saprolegniomycetes</taxon>
        <taxon>Saprolegniales</taxon>
        <taxon>Saprolegniaceae</taxon>
        <taxon>Saprolegnia</taxon>
    </lineage>
</organism>
<keyword evidence="2" id="KW-1185">Reference proteome</keyword>
<protein>
    <recommendedName>
        <fullName evidence="3">START domain-containing protein</fullName>
    </recommendedName>
</protein>
<dbReference type="SUPFAM" id="SSF55961">
    <property type="entry name" value="Bet v1-like"/>
    <property type="match status" value="1"/>
</dbReference>
<gene>
    <name evidence="1" type="ORF">SDRG_14518</name>
</gene>
<sequence>MSSHRDEVPLSLAQAASITRDGHSAANDLLDHYHDFCSAPASWRLLRNERNVQLFQGPGQHVRSAYRFATSITASLDEVKAHTTNLTPNDMKATMDKYADGILDMKVLHRLQTPTVAEPELQVLVRWFVTECPSPLHHRDFCVAEVQNRWTLPSGQRAWGVVQHSVKVPSCPDLLSTVRYQRGQMYHFGLLYVEDPSRPGVLTAFLHLEFDFKGWTPAWLYPFLMARRARSVSKIPHFLAARRLEDHGGTRRSRTVGADEHKHCQYCTRKFGPLRWRVRCSSCDEVFCTHCAPPRDVDRTCVECQFQSACASRESTDRSSGSNTTPVRRVRSWRDITQVTSHSHARDRMCFATPASSETQVKLGSGLPLMDYELQIAIEPRIKTDNDGEDDWNLRLLRVQAQIRYERRQSRLCYRKDAFS</sequence>
<dbReference type="RefSeq" id="XP_008618874.1">
    <property type="nucleotide sequence ID" value="XM_008620652.1"/>
</dbReference>
<dbReference type="InterPro" id="IPR011011">
    <property type="entry name" value="Znf_FYVE_PHD"/>
</dbReference>
<dbReference type="PANTHER" id="PTHR13510:SF44">
    <property type="entry name" value="RABENOSYN-5"/>
    <property type="match status" value="1"/>
</dbReference>
<dbReference type="SUPFAM" id="SSF57903">
    <property type="entry name" value="FYVE/PHD zinc finger"/>
    <property type="match status" value="1"/>
</dbReference>
<dbReference type="Gene3D" id="3.30.530.20">
    <property type="match status" value="1"/>
</dbReference>
<dbReference type="PANTHER" id="PTHR13510">
    <property type="entry name" value="FYVE-FINGER-CONTAINING RAB5 EFFECTOR PROTEIN RABENOSYN-5-RELATED"/>
    <property type="match status" value="1"/>
</dbReference>
<reference evidence="1 2" key="1">
    <citation type="submission" date="2012-04" db="EMBL/GenBank/DDBJ databases">
        <title>The Genome Sequence of Saprolegnia declina VS20.</title>
        <authorList>
            <consortium name="The Broad Institute Genome Sequencing Platform"/>
            <person name="Russ C."/>
            <person name="Nusbaum C."/>
            <person name="Tyler B."/>
            <person name="van West P."/>
            <person name="Dieguez-Uribeondo J."/>
            <person name="de Bruijn I."/>
            <person name="Tripathy S."/>
            <person name="Jiang R."/>
            <person name="Young S.K."/>
            <person name="Zeng Q."/>
            <person name="Gargeya S."/>
            <person name="Fitzgerald M."/>
            <person name="Haas B."/>
            <person name="Abouelleil A."/>
            <person name="Alvarado L."/>
            <person name="Arachchi H.M."/>
            <person name="Berlin A."/>
            <person name="Chapman S.B."/>
            <person name="Goldberg J."/>
            <person name="Griggs A."/>
            <person name="Gujja S."/>
            <person name="Hansen M."/>
            <person name="Howarth C."/>
            <person name="Imamovic A."/>
            <person name="Larimer J."/>
            <person name="McCowen C."/>
            <person name="Montmayeur A."/>
            <person name="Murphy C."/>
            <person name="Neiman D."/>
            <person name="Pearson M."/>
            <person name="Priest M."/>
            <person name="Roberts A."/>
            <person name="Saif S."/>
            <person name="Shea T."/>
            <person name="Sisk P."/>
            <person name="Sykes S."/>
            <person name="Wortman J."/>
            <person name="Nusbaum C."/>
            <person name="Birren B."/>
        </authorList>
    </citation>
    <scope>NUCLEOTIDE SEQUENCE [LARGE SCALE GENOMIC DNA]</scope>
    <source>
        <strain evidence="1 2">VS20</strain>
    </source>
</reference>
<name>T0PQB9_SAPDV</name>
<dbReference type="InterPro" id="IPR052727">
    <property type="entry name" value="Rab4/Rab5_effector"/>
</dbReference>
<evidence type="ECO:0008006" key="3">
    <source>
        <dbReference type="Google" id="ProtNLM"/>
    </source>
</evidence>
<evidence type="ECO:0000313" key="1">
    <source>
        <dbReference type="EMBL" id="EQC27679.1"/>
    </source>
</evidence>
<dbReference type="VEuPathDB" id="FungiDB:SDRG_14518"/>
<dbReference type="InterPro" id="IPR023393">
    <property type="entry name" value="START-like_dom_sf"/>
</dbReference>
<dbReference type="InParanoid" id="T0PQB9"/>
<dbReference type="CDD" id="cd00065">
    <property type="entry name" value="FYVE_like_SF"/>
    <property type="match status" value="1"/>
</dbReference>
<dbReference type="GeneID" id="19955245"/>